<keyword evidence="3" id="KW-1185">Reference proteome</keyword>
<organism evidence="2 3">
    <name type="scientific">Dyadobacter fanqingshengii</name>
    <dbReference type="NCBI Taxonomy" id="2906443"/>
    <lineage>
        <taxon>Bacteria</taxon>
        <taxon>Pseudomonadati</taxon>
        <taxon>Bacteroidota</taxon>
        <taxon>Cytophagia</taxon>
        <taxon>Cytophagales</taxon>
        <taxon>Spirosomataceae</taxon>
        <taxon>Dyadobacter</taxon>
    </lineage>
</organism>
<feature type="transmembrane region" description="Helical" evidence="1">
    <location>
        <begin position="293"/>
        <end position="313"/>
    </location>
</feature>
<feature type="transmembrane region" description="Helical" evidence="1">
    <location>
        <begin position="235"/>
        <end position="254"/>
    </location>
</feature>
<dbReference type="EMBL" id="JAJTTA010000001">
    <property type="protein sequence ID" value="MCF0038453.1"/>
    <property type="molecule type" value="Genomic_DNA"/>
</dbReference>
<feature type="transmembrane region" description="Helical" evidence="1">
    <location>
        <begin position="94"/>
        <end position="114"/>
    </location>
</feature>
<reference evidence="2" key="1">
    <citation type="submission" date="2021-12" db="EMBL/GenBank/DDBJ databases">
        <title>Novel species in genus Dyadobacter.</title>
        <authorList>
            <person name="Ma C."/>
        </authorList>
    </citation>
    <scope>NUCLEOTIDE SEQUENCE</scope>
    <source>
        <strain evidence="2">CY399</strain>
    </source>
</reference>
<feature type="transmembrane region" description="Helical" evidence="1">
    <location>
        <begin position="203"/>
        <end position="223"/>
    </location>
</feature>
<feature type="transmembrane region" description="Helical" evidence="1">
    <location>
        <begin position="325"/>
        <end position="342"/>
    </location>
</feature>
<comment type="caution">
    <text evidence="2">The sequence shown here is derived from an EMBL/GenBank/DDBJ whole genome shotgun (WGS) entry which is preliminary data.</text>
</comment>
<feature type="transmembrane region" description="Helical" evidence="1">
    <location>
        <begin position="145"/>
        <end position="162"/>
    </location>
</feature>
<keyword evidence="1" id="KW-1133">Transmembrane helix</keyword>
<dbReference type="Proteomes" id="UP001139700">
    <property type="component" value="Unassembled WGS sequence"/>
</dbReference>
<sequence>MSAILKNPRLIWLLVAICCAATLSFFIFEAALDIPFIDDYNALLDFIIQYLRTDSTEEKIHFIFRQHNEHRIVYARLILLLDYYVFGCTNLRHLIFLGSISLFLITVIFCVEAYKYSKNTLSIVPVILLSLHFQHMGSLLWATSALQNIGVTSLACLAIWLLTRHGVFWQCMGIIFAFITTFASGTGPFIWVVLLLIALIGRNVVQCVVITVLGTGSILLFFHSYRFPIAENTSITGRLAAMPEVILGVIGGTFDIHEKGASLIPVVAGVLLVLIFTFCIARTGLAALRKDPACQFLLGVFLFGILSAIAISLGRGSYVENRYKVISTLCVLATYNMVLLQLSRKRLKIWFHVAGIACLGLWLLFFWRYYPEMLEYESVRTADHLSLLNSPQTTHSPFQQRINALKELGIKSPDDALIQQTFISSNYKNDMGLPSLKILKKKNKYAIKWRDSLGLFKECYLVLKSDRRSFVFPVRKKRNLLSDFFRSGGQFYTAEREVCISYDWIQKGRYTISVYLPDQTCFISIQDTIVIEKNVRPWLSSRWFNDAYAP</sequence>
<evidence type="ECO:0000313" key="3">
    <source>
        <dbReference type="Proteomes" id="UP001139700"/>
    </source>
</evidence>
<keyword evidence="1" id="KW-0472">Membrane</keyword>
<gene>
    <name evidence="2" type="ORF">LXM24_00030</name>
</gene>
<keyword evidence="1" id="KW-0812">Transmembrane</keyword>
<feature type="transmembrane region" description="Helical" evidence="1">
    <location>
        <begin position="174"/>
        <end position="197"/>
    </location>
</feature>
<accession>A0A9X1P778</accession>
<name>A0A9X1P778_9BACT</name>
<evidence type="ECO:0000256" key="1">
    <source>
        <dbReference type="SAM" id="Phobius"/>
    </source>
</evidence>
<feature type="transmembrane region" description="Helical" evidence="1">
    <location>
        <begin position="260"/>
        <end position="281"/>
    </location>
</feature>
<feature type="transmembrane region" description="Helical" evidence="1">
    <location>
        <begin position="349"/>
        <end position="370"/>
    </location>
</feature>
<dbReference type="AlphaFoldDB" id="A0A9X1P778"/>
<feature type="transmembrane region" description="Helical" evidence="1">
    <location>
        <begin position="12"/>
        <end position="32"/>
    </location>
</feature>
<protein>
    <submittedName>
        <fullName evidence="2">Uncharacterized protein</fullName>
    </submittedName>
</protein>
<evidence type="ECO:0000313" key="2">
    <source>
        <dbReference type="EMBL" id="MCF0038453.1"/>
    </source>
</evidence>
<dbReference type="RefSeq" id="WP_234610978.1">
    <property type="nucleotide sequence ID" value="NZ_CP098806.1"/>
</dbReference>
<proteinExistence type="predicted"/>